<dbReference type="Proteomes" id="UP000004835">
    <property type="component" value="Unassembled WGS sequence"/>
</dbReference>
<dbReference type="SUPFAM" id="SSF54593">
    <property type="entry name" value="Glyoxalase/Bleomycin resistance protein/Dihydroxybiphenyl dioxygenase"/>
    <property type="match status" value="1"/>
</dbReference>
<evidence type="ECO:0000313" key="2">
    <source>
        <dbReference type="Proteomes" id="UP000004835"/>
    </source>
</evidence>
<dbReference type="InterPro" id="IPR029068">
    <property type="entry name" value="Glyas_Bleomycin-R_OHBP_Dase"/>
</dbReference>
<evidence type="ECO:0000313" key="1">
    <source>
        <dbReference type="EMBL" id="EGC68389.1"/>
    </source>
</evidence>
<dbReference type="Gene3D" id="3.10.180.10">
    <property type="entry name" value="2,3-Dihydroxybiphenyl 1,2-Dioxygenase, domain 1"/>
    <property type="match status" value="1"/>
</dbReference>
<comment type="caution">
    <text evidence="1">The sequence shown here is derived from an EMBL/GenBank/DDBJ whole genome shotgun (WGS) entry which is preliminary data.</text>
</comment>
<dbReference type="EMBL" id="AEWT01000030">
    <property type="protein sequence ID" value="EGC68389.1"/>
    <property type="molecule type" value="Genomic_DNA"/>
</dbReference>
<reference evidence="1 2" key="1">
    <citation type="submission" date="2011-01" db="EMBL/GenBank/DDBJ databases">
        <authorList>
            <person name="Muzny D."/>
            <person name="Qin X."/>
            <person name="Deng J."/>
            <person name="Jiang H."/>
            <person name="Liu Y."/>
            <person name="Qu J."/>
            <person name="Song X.-Z."/>
            <person name="Zhang L."/>
            <person name="Thornton R."/>
            <person name="Coyle M."/>
            <person name="Francisco L."/>
            <person name="Jackson L."/>
            <person name="Javaid M."/>
            <person name="Korchina V."/>
            <person name="Kovar C."/>
            <person name="Mata R."/>
            <person name="Mathew T."/>
            <person name="Ngo R."/>
            <person name="Nguyen L."/>
            <person name="Nguyen N."/>
            <person name="Okwuonu G."/>
            <person name="Ongeri F."/>
            <person name="Pham C."/>
            <person name="Simmons D."/>
            <person name="Wilczek-Boney K."/>
            <person name="Hale W."/>
            <person name="Jakkamsetti A."/>
            <person name="Pham P."/>
            <person name="Ruth R."/>
            <person name="San Lucas F."/>
            <person name="Warren J."/>
            <person name="Zhang J."/>
            <person name="Zhao Z."/>
            <person name="Zhou C."/>
            <person name="Zhu D."/>
            <person name="Lee S."/>
            <person name="Bess C."/>
            <person name="Blankenburg K."/>
            <person name="Forbes L."/>
            <person name="Fu Q."/>
            <person name="Gubbala S."/>
            <person name="Hirani K."/>
            <person name="Jayaseelan J.C."/>
            <person name="Lara F."/>
            <person name="Munidasa M."/>
            <person name="Palculict T."/>
            <person name="Patil S."/>
            <person name="Pu L.-L."/>
            <person name="Saada N."/>
            <person name="Tang L."/>
            <person name="Weissenberger G."/>
            <person name="Zhu Y."/>
            <person name="Hemphill L."/>
            <person name="Shang Y."/>
            <person name="Youmans B."/>
            <person name="Ayvaz T."/>
            <person name="Ross M."/>
            <person name="Santibanez J."/>
            <person name="Aqrawi P."/>
            <person name="Gross S."/>
            <person name="Joshi V."/>
            <person name="Fowler G."/>
            <person name="Nazareth L."/>
            <person name="Reid J."/>
            <person name="Worley K."/>
            <person name="Petrosino J."/>
            <person name="Highlander S."/>
            <person name="Gibbs R."/>
        </authorList>
    </citation>
    <scope>NUCLEOTIDE SEQUENCE [LARGE SCALE GENOMIC DNA]</scope>
    <source>
        <strain evidence="1 2">ATCC 12755</strain>
    </source>
</reference>
<dbReference type="AlphaFoldDB" id="F0ENI7"/>
<accession>F0ENI7</accession>
<proteinExistence type="predicted"/>
<name>F0ENI7_ENTCA</name>
<dbReference type="HOGENOM" id="CLU_3152349_0_0_9"/>
<protein>
    <submittedName>
        <fullName evidence="1">Uncharacterized protein</fullName>
    </submittedName>
</protein>
<organism evidence="1 2">
    <name type="scientific">Enterococcus casseliflavus ATCC 12755</name>
    <dbReference type="NCBI Taxonomy" id="888066"/>
    <lineage>
        <taxon>Bacteria</taxon>
        <taxon>Bacillati</taxon>
        <taxon>Bacillota</taxon>
        <taxon>Bacilli</taxon>
        <taxon>Lactobacillales</taxon>
        <taxon>Enterococcaceae</taxon>
        <taxon>Enterococcus</taxon>
    </lineage>
</organism>
<gene>
    <name evidence="1" type="ORF">HMPREF9087_2979</name>
</gene>
<sequence>MERIPTGKEEKMKLDMVGIITKNMEQALAFYQVLGFTPLGQHSEDYME</sequence>